<evidence type="ECO:0000259" key="3">
    <source>
        <dbReference type="PROSITE" id="PS51462"/>
    </source>
</evidence>
<dbReference type="GO" id="GO:0008893">
    <property type="term" value="F:guanosine-3',5'-bis(diphosphate) 3'-diphosphatase activity"/>
    <property type="evidence" value="ECO:0007669"/>
    <property type="project" value="TreeGrafter"/>
</dbReference>
<dbReference type="HOGENOM" id="CLU_087195_3_0_5"/>
<evidence type="ECO:0000313" key="5">
    <source>
        <dbReference type="Proteomes" id="UP000018542"/>
    </source>
</evidence>
<keyword evidence="1 2" id="KW-0378">Hydrolase</keyword>
<dbReference type="KEGG" id="hni:W911_02405"/>
<sequence>MSTSHPDPATLGYRPCVGMMVLNGANQVWVGQRADSVPEGGGPWWQMPQGGIEPDEDPRTAALRELREETAIRNAEIVAETPDWLTYDLPEHLIGKLWGGRYRGQAQKWFAVRFLGDDGEIDIGEPGQPHSEFIAWHWCPPEKLPTVIIPFKRAVYTEVLRIFRPILGG</sequence>
<comment type="similarity">
    <text evidence="2">Belongs to the Nudix hydrolase family. RppH subfamily.</text>
</comment>
<name>V5SA47_9HYPH</name>
<keyword evidence="5" id="KW-1185">Reference proteome</keyword>
<dbReference type="GO" id="GO:0019693">
    <property type="term" value="P:ribose phosphate metabolic process"/>
    <property type="evidence" value="ECO:0007669"/>
    <property type="project" value="TreeGrafter"/>
</dbReference>
<dbReference type="Gene3D" id="3.90.79.10">
    <property type="entry name" value="Nucleoside Triphosphate Pyrophosphohydrolase"/>
    <property type="match status" value="1"/>
</dbReference>
<dbReference type="EMBL" id="CP006912">
    <property type="protein sequence ID" value="AHB47518.1"/>
    <property type="molecule type" value="Genomic_DNA"/>
</dbReference>
<evidence type="ECO:0000256" key="1">
    <source>
        <dbReference type="ARBA" id="ARBA00022801"/>
    </source>
</evidence>
<dbReference type="GO" id="GO:0006753">
    <property type="term" value="P:nucleoside phosphate metabolic process"/>
    <property type="evidence" value="ECO:0007669"/>
    <property type="project" value="TreeGrafter"/>
</dbReference>
<dbReference type="Proteomes" id="UP000018542">
    <property type="component" value="Chromosome"/>
</dbReference>
<dbReference type="SUPFAM" id="SSF55811">
    <property type="entry name" value="Nudix"/>
    <property type="match status" value="1"/>
</dbReference>
<dbReference type="EC" id="3.6.1.-" evidence="2"/>
<dbReference type="Pfam" id="PF00293">
    <property type="entry name" value="NUDIX"/>
    <property type="match status" value="1"/>
</dbReference>
<dbReference type="PROSITE" id="PS51462">
    <property type="entry name" value="NUDIX"/>
    <property type="match status" value="1"/>
</dbReference>
<accession>V5SA47</accession>
<dbReference type="InterPro" id="IPR000086">
    <property type="entry name" value="NUDIX_hydrolase_dom"/>
</dbReference>
<gene>
    <name evidence="2" type="primary">rppH</name>
    <name evidence="2" type="synonym">nudH</name>
    <name evidence="4" type="ORF">W911_02405</name>
</gene>
<reference evidence="4 5" key="1">
    <citation type="journal article" date="2014" name="Genome Announc.">
        <title>Complete Genome Sequence of Hyphomicrobium nitrativorans Strain NL23, a Denitrifying Bacterium Isolated from Biofilm of a Methanol-Fed Denitrification System Treating Seawater at the Montreal Biodome.</title>
        <authorList>
            <person name="Martineau C."/>
            <person name="Villeneuve C."/>
            <person name="Mauffrey F."/>
            <person name="Villemur R."/>
        </authorList>
    </citation>
    <scope>NUCLEOTIDE SEQUENCE [LARGE SCALE GENOMIC DNA]</scope>
    <source>
        <strain evidence="4">NL23</strain>
    </source>
</reference>
<dbReference type="AlphaFoldDB" id="V5SA47"/>
<dbReference type="GO" id="GO:0034432">
    <property type="term" value="F:bis(5'-adenosyl)-pentaphosphatase activity"/>
    <property type="evidence" value="ECO:0007669"/>
    <property type="project" value="TreeGrafter"/>
</dbReference>
<dbReference type="PATRIC" id="fig|1029756.8.peg.511"/>
<evidence type="ECO:0000313" key="4">
    <source>
        <dbReference type="EMBL" id="AHB47518.1"/>
    </source>
</evidence>
<feature type="domain" description="Nudix hydrolase" evidence="3">
    <location>
        <begin position="12"/>
        <end position="161"/>
    </location>
</feature>
<dbReference type="CDD" id="cd03671">
    <property type="entry name" value="NUDIX_Ap4A_hydrolase_plant_like"/>
    <property type="match status" value="1"/>
</dbReference>
<dbReference type="InterPro" id="IPR022927">
    <property type="entry name" value="RppH"/>
</dbReference>
<dbReference type="PANTHER" id="PTHR11839">
    <property type="entry name" value="UDP/ADP-SUGAR PYROPHOSPHATASE"/>
    <property type="match status" value="1"/>
</dbReference>
<proteinExistence type="inferred from homology"/>
<feature type="short sequence motif" description="Nudix box" evidence="2">
    <location>
        <begin position="50"/>
        <end position="71"/>
    </location>
</feature>
<dbReference type="RefSeq" id="WP_023785908.1">
    <property type="nucleotide sequence ID" value="NC_022997.1"/>
</dbReference>
<dbReference type="PANTHER" id="PTHR11839:SF22">
    <property type="entry name" value="NUDIX HYDROLASE 26, CHLOROPLASTIC"/>
    <property type="match status" value="1"/>
</dbReference>
<comment type="function">
    <text evidence="2">Accelerates the degradation of transcripts by removing pyrophosphate from the 5'-end of triphosphorylated RNA, leading to a more labile monophosphorylated state that can stimulate subsequent ribonuclease cleavage.</text>
</comment>
<dbReference type="InterPro" id="IPR015797">
    <property type="entry name" value="NUDIX_hydrolase-like_dom_sf"/>
</dbReference>
<organism evidence="4 5">
    <name type="scientific">Hyphomicrobium nitrativorans NL23</name>
    <dbReference type="NCBI Taxonomy" id="1029756"/>
    <lineage>
        <taxon>Bacteria</taxon>
        <taxon>Pseudomonadati</taxon>
        <taxon>Pseudomonadota</taxon>
        <taxon>Alphaproteobacteria</taxon>
        <taxon>Hyphomicrobiales</taxon>
        <taxon>Hyphomicrobiaceae</taxon>
        <taxon>Hyphomicrobium</taxon>
    </lineage>
</organism>
<evidence type="ECO:0000256" key="2">
    <source>
        <dbReference type="HAMAP-Rule" id="MF_00298"/>
    </source>
</evidence>
<comment type="cofactor">
    <cofactor evidence="2">
        <name>a divalent metal cation</name>
        <dbReference type="ChEBI" id="CHEBI:60240"/>
    </cofactor>
</comment>
<protein>
    <recommendedName>
        <fullName evidence="2">RNA pyrophosphohydrolase</fullName>
        <ecNumber evidence="2">3.6.1.-</ecNumber>
    </recommendedName>
    <alternativeName>
        <fullName evidence="2">(Di)nucleoside polyphosphate hydrolase</fullName>
    </alternativeName>
</protein>
<dbReference type="STRING" id="1029756.W911_02405"/>
<dbReference type="NCBIfam" id="NF001938">
    <property type="entry name" value="PRK00714.1-5"/>
    <property type="match status" value="1"/>
</dbReference>
<dbReference type="OrthoDB" id="9816040at2"/>
<dbReference type="HAMAP" id="MF_00298">
    <property type="entry name" value="Nudix_RppH"/>
    <property type="match status" value="1"/>
</dbReference>